<sequence length="591" mass="66570">MLPKMMRLWLLIVVIGASAVVCRVSSAHSSGHSSRQQQQMQDVQIGDDGTIHHGRCEPITIPFCMGIAYNETIMPNLLGQQRQDEAGFEVQQYYPLVKIQCSHDLQFFLCSVFAPVCTIIERPIPPCRSLCLSARNGCESIMNRFQIEWPDNLECSKFPENGQLCVGENNVTTTSQPPQTGLIEQSQNGKDLTVSGSRHFPVDQVYMNNPGHDIGFVCPQQFQIESSNSNKKRSDRNTQGYALKVGNRLVKNCGVPCDAFWSEDQMRKARSWVALWSILCAISCLFTSLTFAIDTHRFRYPERPIIFLSLCYLMVSISYLIGYLSGNNIACNRQNLITQGTDDNEWCTVLFMVSYFFSTASSVWWVVLTLTWFLAAGLKWGHEAIEANSHYFHLAAWTVPAAKTITVLAMGKIEGDVLTGICSLAVWSDDTAVRDMVLIPLVVYLVLGTAFWMAGFVSLCRIRKVMKHDGTRGTDKLEKLMIRIGVFSVLYTVPAVAQILCLMYEHVNLGSWIISWHSTLCRDPKYALPCPSQFNDIPRKPSFEIFIAKYFVSLLVGLTSSVWIWSGKTLNSWQQFLARIRPNSGKSEAYV</sequence>
<evidence type="ECO:0000256" key="8">
    <source>
        <dbReference type="ARBA" id="ARBA00022989"/>
    </source>
</evidence>
<evidence type="ECO:0000256" key="15">
    <source>
        <dbReference type="SAM" id="SignalP"/>
    </source>
</evidence>
<evidence type="ECO:0000313" key="18">
    <source>
        <dbReference type="EMBL" id="VVC40995.1"/>
    </source>
</evidence>
<dbReference type="InterPro" id="IPR036790">
    <property type="entry name" value="Frizzled_dom_sf"/>
</dbReference>
<dbReference type="SUPFAM" id="SSF63501">
    <property type="entry name" value="Frizzled cysteine-rich domain"/>
    <property type="match status" value="1"/>
</dbReference>
<feature type="transmembrane region" description="Helical" evidence="14">
    <location>
        <begin position="437"/>
        <end position="459"/>
    </location>
</feature>
<feature type="transmembrane region" description="Helical" evidence="14">
    <location>
        <begin position="355"/>
        <end position="378"/>
    </location>
</feature>
<evidence type="ECO:0000256" key="7">
    <source>
        <dbReference type="ARBA" id="ARBA00022729"/>
    </source>
</evidence>
<gene>
    <name evidence="18" type="ORF">CINCED_3A021075</name>
</gene>
<dbReference type="CDD" id="cd07458">
    <property type="entry name" value="CRD_FZ1_like"/>
    <property type="match status" value="1"/>
</dbReference>
<dbReference type="InterPro" id="IPR017981">
    <property type="entry name" value="GPCR_2-like_7TM"/>
</dbReference>
<comment type="similarity">
    <text evidence="2">Belongs to the G-protein coupled receptor Fz/Smo family.</text>
</comment>
<proteinExistence type="inferred from homology"/>
<dbReference type="FunFam" id="1.10.2000.10:FF:000016">
    <property type="entry name" value="Frizzled"/>
    <property type="match status" value="1"/>
</dbReference>
<dbReference type="Proteomes" id="UP000325440">
    <property type="component" value="Unassembled WGS sequence"/>
</dbReference>
<dbReference type="InterPro" id="IPR020067">
    <property type="entry name" value="Frizzled_dom"/>
</dbReference>
<dbReference type="PROSITE" id="PS50038">
    <property type="entry name" value="FZ"/>
    <property type="match status" value="1"/>
</dbReference>
<evidence type="ECO:0000256" key="10">
    <source>
        <dbReference type="ARBA" id="ARBA00023157"/>
    </source>
</evidence>
<evidence type="ECO:0000256" key="12">
    <source>
        <dbReference type="ARBA" id="ARBA00023180"/>
    </source>
</evidence>
<evidence type="ECO:0000256" key="5">
    <source>
        <dbReference type="ARBA" id="ARBA00022687"/>
    </source>
</evidence>
<feature type="transmembrane region" description="Helical" evidence="14">
    <location>
        <begin position="272"/>
        <end position="293"/>
    </location>
</feature>
<keyword evidence="10 13" id="KW-1015">Disulfide bond</keyword>
<protein>
    <submittedName>
        <fullName evidence="18">Frizzled protein,GPCR, family 2-like,Frizzled domain</fullName>
    </submittedName>
</protein>
<feature type="transmembrane region" description="Helical" evidence="14">
    <location>
        <begin position="545"/>
        <end position="565"/>
    </location>
</feature>
<name>A0A5E4NF02_9HEMI</name>
<evidence type="ECO:0000256" key="1">
    <source>
        <dbReference type="ARBA" id="ARBA00004651"/>
    </source>
</evidence>
<feature type="disulfide bond" evidence="13">
    <location>
        <begin position="56"/>
        <end position="117"/>
    </location>
</feature>
<evidence type="ECO:0000259" key="16">
    <source>
        <dbReference type="PROSITE" id="PS50038"/>
    </source>
</evidence>
<comment type="caution">
    <text evidence="13">Lacks conserved residue(s) required for the propagation of feature annotation.</text>
</comment>
<feature type="domain" description="G-protein coupled receptors family 2 profile 2" evidence="17">
    <location>
        <begin position="269"/>
        <end position="572"/>
    </location>
</feature>
<dbReference type="AlphaFoldDB" id="A0A5E4NF02"/>
<keyword evidence="12" id="KW-0325">Glycoprotein</keyword>
<feature type="disulfide bond" evidence="13">
    <location>
        <begin position="64"/>
        <end position="110"/>
    </location>
</feature>
<dbReference type="Gene3D" id="1.10.2000.10">
    <property type="entry name" value="Frizzled cysteine-rich domain"/>
    <property type="match status" value="1"/>
</dbReference>
<dbReference type="EMBL" id="CABPRJ010001911">
    <property type="protein sequence ID" value="VVC40995.1"/>
    <property type="molecule type" value="Genomic_DNA"/>
</dbReference>
<dbReference type="Pfam" id="PF01392">
    <property type="entry name" value="Fz"/>
    <property type="match status" value="1"/>
</dbReference>
<dbReference type="InterPro" id="IPR015526">
    <property type="entry name" value="Frizzled/SFRP"/>
</dbReference>
<dbReference type="GO" id="GO:0017147">
    <property type="term" value="F:Wnt-protein binding"/>
    <property type="evidence" value="ECO:0007669"/>
    <property type="project" value="TreeGrafter"/>
</dbReference>
<evidence type="ECO:0000313" key="19">
    <source>
        <dbReference type="Proteomes" id="UP000325440"/>
    </source>
</evidence>
<feature type="disulfide bond" evidence="13">
    <location>
        <begin position="131"/>
        <end position="155"/>
    </location>
</feature>
<keyword evidence="5" id="KW-0879">Wnt signaling pathway</keyword>
<keyword evidence="11" id="KW-0675">Receptor</keyword>
<evidence type="ECO:0000256" key="9">
    <source>
        <dbReference type="ARBA" id="ARBA00023136"/>
    </source>
</evidence>
<evidence type="ECO:0000256" key="6">
    <source>
        <dbReference type="ARBA" id="ARBA00022692"/>
    </source>
</evidence>
<reference evidence="18 19" key="1">
    <citation type="submission" date="2019-08" db="EMBL/GenBank/DDBJ databases">
        <authorList>
            <person name="Alioto T."/>
            <person name="Alioto T."/>
            <person name="Gomez Garrido J."/>
        </authorList>
    </citation>
    <scope>NUCLEOTIDE SEQUENCE [LARGE SCALE GENOMIC DNA]</scope>
</reference>
<feature type="chain" id="PRO_5023001865" evidence="15">
    <location>
        <begin position="20"/>
        <end position="591"/>
    </location>
</feature>
<dbReference type="PRINTS" id="PR00489">
    <property type="entry name" value="FRIZZLED"/>
</dbReference>
<organism evidence="18 19">
    <name type="scientific">Cinara cedri</name>
    <dbReference type="NCBI Taxonomy" id="506608"/>
    <lineage>
        <taxon>Eukaryota</taxon>
        <taxon>Metazoa</taxon>
        <taxon>Ecdysozoa</taxon>
        <taxon>Arthropoda</taxon>
        <taxon>Hexapoda</taxon>
        <taxon>Insecta</taxon>
        <taxon>Pterygota</taxon>
        <taxon>Neoptera</taxon>
        <taxon>Paraneoptera</taxon>
        <taxon>Hemiptera</taxon>
        <taxon>Sternorrhyncha</taxon>
        <taxon>Aphidomorpha</taxon>
        <taxon>Aphidoidea</taxon>
        <taxon>Aphididae</taxon>
        <taxon>Lachninae</taxon>
        <taxon>Cinara</taxon>
    </lineage>
</organism>
<keyword evidence="9 14" id="KW-0472">Membrane</keyword>
<dbReference type="GO" id="GO:0042813">
    <property type="term" value="F:Wnt receptor activity"/>
    <property type="evidence" value="ECO:0007669"/>
    <property type="project" value="TreeGrafter"/>
</dbReference>
<keyword evidence="7 15" id="KW-0732">Signal</keyword>
<keyword evidence="6 14" id="KW-0812">Transmembrane</keyword>
<dbReference type="PANTHER" id="PTHR11309">
    <property type="entry name" value="FRIZZLED"/>
    <property type="match status" value="1"/>
</dbReference>
<keyword evidence="19" id="KW-1185">Reference proteome</keyword>
<feature type="transmembrane region" description="Helical" evidence="14">
    <location>
        <begin position="305"/>
        <end position="324"/>
    </location>
</feature>
<dbReference type="Gene3D" id="1.20.1070.10">
    <property type="entry name" value="Rhodopsin 7-helix transmembrane proteins"/>
    <property type="match status" value="1"/>
</dbReference>
<evidence type="ECO:0000256" key="14">
    <source>
        <dbReference type="SAM" id="Phobius"/>
    </source>
</evidence>
<dbReference type="GO" id="GO:0005886">
    <property type="term" value="C:plasma membrane"/>
    <property type="evidence" value="ECO:0007669"/>
    <property type="project" value="UniProtKB-SubCell"/>
</dbReference>
<keyword evidence="8 14" id="KW-1133">Transmembrane helix</keyword>
<dbReference type="OrthoDB" id="10053709at2759"/>
<evidence type="ECO:0000259" key="17">
    <source>
        <dbReference type="PROSITE" id="PS50261"/>
    </source>
</evidence>
<feature type="domain" description="FZ" evidence="16">
    <location>
        <begin position="51"/>
        <end position="168"/>
    </location>
</feature>
<comment type="subcellular location">
    <subcellularLocation>
        <location evidence="1">Cell membrane</location>
        <topology evidence="1">Multi-pass membrane protein</topology>
    </subcellularLocation>
</comment>
<keyword evidence="3" id="KW-0217">Developmental protein</keyword>
<keyword evidence="4" id="KW-1003">Cell membrane</keyword>
<accession>A0A5E4NF02</accession>
<evidence type="ECO:0000256" key="2">
    <source>
        <dbReference type="ARBA" id="ARBA00008077"/>
    </source>
</evidence>
<feature type="signal peptide" evidence="15">
    <location>
        <begin position="1"/>
        <end position="19"/>
    </location>
</feature>
<dbReference type="PANTHER" id="PTHR11309:SF47">
    <property type="entry name" value="FRIZZLED"/>
    <property type="match status" value="1"/>
</dbReference>
<dbReference type="GO" id="GO:0035567">
    <property type="term" value="P:non-canonical Wnt signaling pathway"/>
    <property type="evidence" value="ECO:0007669"/>
    <property type="project" value="TreeGrafter"/>
</dbReference>
<dbReference type="InterPro" id="IPR000539">
    <property type="entry name" value="Frizzled/Smoothened_7TM"/>
</dbReference>
<feature type="transmembrane region" description="Helical" evidence="14">
    <location>
        <begin position="480"/>
        <end position="500"/>
    </location>
</feature>
<dbReference type="PROSITE" id="PS50261">
    <property type="entry name" value="G_PROTEIN_RECEP_F2_4"/>
    <property type="match status" value="1"/>
</dbReference>
<evidence type="ECO:0000256" key="11">
    <source>
        <dbReference type="ARBA" id="ARBA00023170"/>
    </source>
</evidence>
<dbReference type="GO" id="GO:0060070">
    <property type="term" value="P:canonical Wnt signaling pathway"/>
    <property type="evidence" value="ECO:0007669"/>
    <property type="project" value="TreeGrafter"/>
</dbReference>
<dbReference type="SMART" id="SM01330">
    <property type="entry name" value="Frizzled"/>
    <property type="match status" value="1"/>
</dbReference>
<dbReference type="Pfam" id="PF01534">
    <property type="entry name" value="Frizzled"/>
    <property type="match status" value="1"/>
</dbReference>
<evidence type="ECO:0000256" key="4">
    <source>
        <dbReference type="ARBA" id="ARBA00022475"/>
    </source>
</evidence>
<dbReference type="SMART" id="SM00063">
    <property type="entry name" value="FRI"/>
    <property type="match status" value="1"/>
</dbReference>
<evidence type="ECO:0000256" key="13">
    <source>
        <dbReference type="PROSITE-ProRule" id="PRU00090"/>
    </source>
</evidence>
<evidence type="ECO:0000256" key="3">
    <source>
        <dbReference type="ARBA" id="ARBA00022473"/>
    </source>
</evidence>